<proteinExistence type="predicted"/>
<keyword evidence="2" id="KW-1185">Reference proteome</keyword>
<evidence type="ECO:0000313" key="2">
    <source>
        <dbReference type="Proteomes" id="UP000425178"/>
    </source>
</evidence>
<dbReference type="EMBL" id="CP046453">
    <property type="protein sequence ID" value="QGU04482.1"/>
    <property type="molecule type" value="Genomic_DNA"/>
</dbReference>
<accession>A0A6B8VGR4</accession>
<protein>
    <submittedName>
        <fullName evidence="1">Uncharacterized protein</fullName>
    </submittedName>
</protein>
<reference evidence="1 2" key="1">
    <citation type="journal article" date="2021" name="Int. J. Syst. Evol. Microbiol.">
        <title>Classification of three corynebacterial strains isolated from a small paddock in North Rhine-Westphalia: proposal of &lt;i&gt;Corynebacterium kalinowskii&lt;/i&gt; sp. nov., &lt;i&gt;Corynebacterium comes&lt;/i&gt; sp. nov. and &lt;i&gt;Corynebacterium occultum&lt;/i&gt; sp. nov.</title>
        <authorList>
            <person name="Schaffert L."/>
            <person name="Ruwe M."/>
            <person name="Milse J."/>
            <person name="Hanuschka K."/>
            <person name="Ortseifen V."/>
            <person name="Droste J."/>
            <person name="Brandt D."/>
            <person name="Schl L."/>
            <person name="Kutter Y."/>
            <person name="Vinke S."/>
            <person name="Vieh P."/>
            <person name="Jacob L."/>
            <person name="L N.C."/>
            <person name="Schulte-Berndt E."/>
            <person name="Hain C."/>
            <person name="Linder M."/>
            <person name="Schmidt P."/>
            <person name="Wollenschl L."/>
            <person name="Luttermann T."/>
            <person name="Thieme E."/>
            <person name="Hassa J."/>
            <person name="Haak M."/>
            <person name="Wittchen M."/>
            <person name="Mentz A."/>
            <person name="Persicke M."/>
            <person name="Busche T."/>
            <person name="R C."/>
        </authorList>
    </citation>
    <scope>NUCLEOTIDE SEQUENCE [LARGE SCALE GENOMIC DNA]</scope>
    <source>
        <strain evidence="1 2">2019</strain>
    </source>
</reference>
<sequence>MYSESDPTAMFTHNVNRIFVAGERTRVLEPGFWLVEGPVSCAVPEADVRVMCAIGFYSFTVSREGVELN</sequence>
<dbReference type="AlphaFoldDB" id="A0A6B8VGR4"/>
<dbReference type="Proteomes" id="UP000425178">
    <property type="component" value="Chromosome"/>
</dbReference>
<organism evidence="1 2">
    <name type="scientific">Corynebacterium comes</name>
    <dbReference type="NCBI Taxonomy" id="2675218"/>
    <lineage>
        <taxon>Bacteria</taxon>
        <taxon>Bacillati</taxon>
        <taxon>Actinomycetota</taxon>
        <taxon>Actinomycetes</taxon>
        <taxon>Mycobacteriales</taxon>
        <taxon>Corynebacteriaceae</taxon>
        <taxon>Corynebacterium</taxon>
    </lineage>
</organism>
<name>A0A6B8VGR4_9CORY</name>
<dbReference type="KEGG" id="ccoe:CETAM_06080"/>
<evidence type="ECO:0000313" key="1">
    <source>
        <dbReference type="EMBL" id="QGU04482.1"/>
    </source>
</evidence>
<dbReference type="RefSeq" id="WP_156227923.1">
    <property type="nucleotide sequence ID" value="NZ_CP046453.1"/>
</dbReference>
<gene>
    <name evidence="1" type="ORF">CETAM_06080</name>
</gene>